<reference evidence="9 10" key="1">
    <citation type="submission" date="2018-02" db="EMBL/GenBank/DDBJ databases">
        <title>Genomic Encyclopedia of Archaeal and Bacterial Type Strains, Phase II (KMG-II): from individual species to whole genera.</title>
        <authorList>
            <person name="Goeker M."/>
        </authorList>
    </citation>
    <scope>NUCLEOTIDE SEQUENCE [LARGE SCALE GENOMIC DNA]</scope>
    <source>
        <strain evidence="9 10">DSM 22857</strain>
    </source>
</reference>
<dbReference type="AlphaFoldDB" id="A0A2S6IVA7"/>
<evidence type="ECO:0000256" key="5">
    <source>
        <dbReference type="ARBA" id="ARBA00022989"/>
    </source>
</evidence>
<dbReference type="InterPro" id="IPR016570">
    <property type="entry name" value="UCP010361"/>
</dbReference>
<comment type="caution">
    <text evidence="9">The sequence shown here is derived from an EMBL/GenBank/DDBJ whole genome shotgun (WGS) entry which is preliminary data.</text>
</comment>
<comment type="similarity">
    <text evidence="7">Belongs to the glycosyltransferase 87 family.</text>
</comment>
<feature type="transmembrane region" description="Helical" evidence="8">
    <location>
        <begin position="203"/>
        <end position="231"/>
    </location>
</feature>
<keyword evidence="6 8" id="KW-0472">Membrane</keyword>
<dbReference type="EMBL" id="PTJD01000002">
    <property type="protein sequence ID" value="PPK98212.1"/>
    <property type="molecule type" value="Genomic_DNA"/>
</dbReference>
<comment type="subcellular location">
    <subcellularLocation>
        <location evidence="1">Cell membrane</location>
        <topology evidence="1">Multi-pass membrane protein</topology>
    </subcellularLocation>
</comment>
<evidence type="ECO:0000256" key="6">
    <source>
        <dbReference type="ARBA" id="ARBA00023136"/>
    </source>
</evidence>
<keyword evidence="10" id="KW-1185">Reference proteome</keyword>
<evidence type="ECO:0000313" key="10">
    <source>
        <dbReference type="Proteomes" id="UP000239485"/>
    </source>
</evidence>
<proteinExistence type="inferred from homology"/>
<feature type="transmembrane region" description="Helical" evidence="8">
    <location>
        <begin position="100"/>
        <end position="119"/>
    </location>
</feature>
<feature type="transmembrane region" description="Helical" evidence="8">
    <location>
        <begin position="406"/>
        <end position="426"/>
    </location>
</feature>
<dbReference type="Pfam" id="PF09594">
    <property type="entry name" value="GT87"/>
    <property type="match status" value="1"/>
</dbReference>
<evidence type="ECO:0000256" key="2">
    <source>
        <dbReference type="ARBA" id="ARBA00022475"/>
    </source>
</evidence>
<gene>
    <name evidence="9" type="ORF">CLV92_102365</name>
</gene>
<dbReference type="InterPro" id="IPR018584">
    <property type="entry name" value="GT87"/>
</dbReference>
<evidence type="ECO:0000256" key="3">
    <source>
        <dbReference type="ARBA" id="ARBA00022679"/>
    </source>
</evidence>
<evidence type="ECO:0000256" key="4">
    <source>
        <dbReference type="ARBA" id="ARBA00022692"/>
    </source>
</evidence>
<keyword evidence="5 8" id="KW-1133">Transmembrane helix</keyword>
<evidence type="ECO:0000256" key="1">
    <source>
        <dbReference type="ARBA" id="ARBA00004651"/>
    </source>
</evidence>
<evidence type="ECO:0000256" key="8">
    <source>
        <dbReference type="SAM" id="Phobius"/>
    </source>
</evidence>
<evidence type="ECO:0000256" key="7">
    <source>
        <dbReference type="ARBA" id="ARBA00024033"/>
    </source>
</evidence>
<evidence type="ECO:0000313" key="9">
    <source>
        <dbReference type="EMBL" id="PPK98212.1"/>
    </source>
</evidence>
<dbReference type="GO" id="GO:0005886">
    <property type="term" value="C:plasma membrane"/>
    <property type="evidence" value="ECO:0007669"/>
    <property type="project" value="UniProtKB-SubCell"/>
</dbReference>
<feature type="transmembrane region" description="Helical" evidence="8">
    <location>
        <begin position="40"/>
        <end position="60"/>
    </location>
</feature>
<feature type="transmembrane region" description="Helical" evidence="8">
    <location>
        <begin position="139"/>
        <end position="159"/>
    </location>
</feature>
<dbReference type="PIRSF" id="PIRSF010361">
    <property type="entry name" value="UCP010361"/>
    <property type="match status" value="1"/>
</dbReference>
<name>A0A2S6IVA7_9ACTN</name>
<dbReference type="Proteomes" id="UP000239485">
    <property type="component" value="Unassembled WGS sequence"/>
</dbReference>
<keyword evidence="2" id="KW-1003">Cell membrane</keyword>
<dbReference type="RefSeq" id="WP_104431620.1">
    <property type="nucleotide sequence ID" value="NZ_PTJD01000002.1"/>
</dbReference>
<keyword evidence="4 8" id="KW-0812">Transmembrane</keyword>
<accession>A0A2S6IVA7</accession>
<dbReference type="GO" id="GO:0016758">
    <property type="term" value="F:hexosyltransferase activity"/>
    <property type="evidence" value="ECO:0007669"/>
    <property type="project" value="InterPro"/>
</dbReference>
<feature type="transmembrane region" description="Helical" evidence="8">
    <location>
        <begin position="243"/>
        <end position="264"/>
    </location>
</feature>
<protein>
    <submittedName>
        <fullName evidence="9">Putative membrane protein</fullName>
    </submittedName>
</protein>
<feature type="transmembrane region" description="Helical" evidence="8">
    <location>
        <begin position="166"/>
        <end position="197"/>
    </location>
</feature>
<organism evidence="9 10">
    <name type="scientific">Kineococcus xinjiangensis</name>
    <dbReference type="NCBI Taxonomy" id="512762"/>
    <lineage>
        <taxon>Bacteria</taxon>
        <taxon>Bacillati</taxon>
        <taxon>Actinomycetota</taxon>
        <taxon>Actinomycetes</taxon>
        <taxon>Kineosporiales</taxon>
        <taxon>Kineosporiaceae</taxon>
        <taxon>Kineococcus</taxon>
    </lineage>
</organism>
<keyword evidence="3" id="KW-0808">Transferase</keyword>
<feature type="transmembrane region" description="Helical" evidence="8">
    <location>
        <begin position="305"/>
        <end position="327"/>
    </location>
</feature>
<feature type="transmembrane region" description="Helical" evidence="8">
    <location>
        <begin position="374"/>
        <end position="394"/>
    </location>
</feature>
<sequence length="468" mass="48857">MSAPAPTRPVAPSAEDPLARAASEALGGPWGRHAGGGPRWLTAAVVCLPVAMVSLALGVLQKQHCRAEGWRTPDQFFHACYSDVPVVFSSSGLVGAQSPYAEGVALLQPSLTAGLAWLLTRFAPPDVTPEAQRAYFDAATVVIALLLLVTVAAVLAMAGRRRWDTLLLAASPLVVLAGLVSLDLLGVALATAGLAAWARRRPVAAGVLLGLAVCARTYPVVIVVALALLAVRTGRYAAFSRTAVAAALTWLAVNVPLAVTWGSAWSDHLTQWWPRQAGYGSPWLLPQLLEQALHDRAATGLPGEVVTVLTLTTGALGVLAVATVVLWAPRRPRVPQVALLLVAVVVLTGKALPVQVSLWLLPLAVLAVPRWRDHAVWLGTEALYFVGVWLFIAGQSTPDRGLPSEVYLLLLLLRLGGIGWLVAAVLRDLGRPAGDPVRAAAAPGGGQADDPAGGDFDGAPDALVIRVA</sequence>
<feature type="transmembrane region" description="Helical" evidence="8">
    <location>
        <begin position="339"/>
        <end position="362"/>
    </location>
</feature>
<dbReference type="OrthoDB" id="3348156at2"/>